<organism evidence="12 13">
    <name type="scientific">Strigomonas culicis</name>
    <dbReference type="NCBI Taxonomy" id="28005"/>
    <lineage>
        <taxon>Eukaryota</taxon>
        <taxon>Discoba</taxon>
        <taxon>Euglenozoa</taxon>
        <taxon>Kinetoplastea</taxon>
        <taxon>Metakinetoplastina</taxon>
        <taxon>Trypanosomatida</taxon>
        <taxon>Trypanosomatidae</taxon>
        <taxon>Strigomonadinae</taxon>
        <taxon>Strigomonas</taxon>
    </lineage>
</organism>
<accession>S9V828</accession>
<dbReference type="Pfam" id="PF02544">
    <property type="entry name" value="Steroid_dh"/>
    <property type="match status" value="1"/>
</dbReference>
<dbReference type="Proteomes" id="UP000015354">
    <property type="component" value="Unassembled WGS sequence"/>
</dbReference>
<reference evidence="12" key="2">
    <citation type="submission" date="2013-03" db="EMBL/GenBank/DDBJ databases">
        <authorList>
            <person name="Motta M.C.M."/>
            <person name="Martins A.C.A."/>
            <person name="Preta C.M.C.C."/>
            <person name="Silva R."/>
            <person name="de Souza S.S."/>
            <person name="Klein C.C."/>
            <person name="de Almeida L.G.P."/>
            <person name="Cunha O.L."/>
            <person name="Colabardini A.C."/>
            <person name="Lima B.A."/>
            <person name="Machado C.R."/>
            <person name="Soares C.M.A."/>
            <person name="de Menezes C.B.A."/>
            <person name="Bartolomeu D.C."/>
            <person name="Grisard E.C."/>
            <person name="Fantinatti-Garboggini F."/>
            <person name="Rodrigues-Luiz G.F."/>
            <person name="Wagner G."/>
            <person name="Goldman G.H."/>
            <person name="Fietto J.L.R."/>
            <person name="Ciapina L.P."/>
            <person name="Brocchi M."/>
            <person name="Elias M.C."/>
            <person name="Goldman M.H.S."/>
            <person name="Sagot M.-F."/>
            <person name="Pereira M."/>
            <person name="Stoco P.H."/>
            <person name="Teixeira S.M.R."/>
            <person name="de Mendonca-Neto R.P."/>
            <person name="Maciel T.E.F."/>
            <person name="Mendes T.A.O."/>
            <person name="Urmenyi T.P."/>
            <person name="Teixeira M.M.G."/>
            <person name="de Camargo E.F.P."/>
            <person name="de Sousa W."/>
            <person name="Schenkman S."/>
            <person name="de Vasconcelos A.T.R."/>
        </authorList>
    </citation>
    <scope>NUCLEOTIDE SEQUENCE</scope>
</reference>
<dbReference type="PANTHER" id="PTHR10556:SF28">
    <property type="entry name" value="VERY-LONG-CHAIN ENOYL-COA REDUCTASE"/>
    <property type="match status" value="1"/>
</dbReference>
<evidence type="ECO:0000256" key="9">
    <source>
        <dbReference type="SAM" id="Phobius"/>
    </source>
</evidence>
<keyword evidence="5 9" id="KW-1133">Transmembrane helix</keyword>
<dbReference type="EMBL" id="ATMH01002570">
    <property type="protein sequence ID" value="EPY32937.1"/>
    <property type="molecule type" value="Genomic_DNA"/>
</dbReference>
<dbReference type="GO" id="GO:0016020">
    <property type="term" value="C:membrane"/>
    <property type="evidence" value="ECO:0007669"/>
    <property type="project" value="UniProtKB-SubCell"/>
</dbReference>
<feature type="transmembrane region" description="Helical" evidence="9">
    <location>
        <begin position="191"/>
        <end position="209"/>
    </location>
</feature>
<evidence type="ECO:0000256" key="7">
    <source>
        <dbReference type="ARBA" id="ARBA00023098"/>
    </source>
</evidence>
<dbReference type="InterPro" id="IPR039357">
    <property type="entry name" value="SRD5A/TECR"/>
</dbReference>
<dbReference type="InterPro" id="IPR001104">
    <property type="entry name" value="3-oxo-5_a-steroid_4-DH_C"/>
</dbReference>
<name>S9V828_9TRYP</name>
<dbReference type="AlphaFoldDB" id="S9V828"/>
<comment type="caution">
    <text evidence="12">The sequence shown here is derived from an EMBL/GenBank/DDBJ whole genome shotgun (WGS) entry which is preliminary data.</text>
</comment>
<comment type="subcellular location">
    <subcellularLocation>
        <location evidence="1">Membrane</location>
        <topology evidence="1">Multi-pass membrane protein</topology>
    </subcellularLocation>
</comment>
<protein>
    <submittedName>
        <fullName evidence="12">Enoyl reductase</fullName>
    </submittedName>
</protein>
<dbReference type="GO" id="GO:0016627">
    <property type="term" value="F:oxidoreductase activity, acting on the CH-CH group of donors"/>
    <property type="evidence" value="ECO:0007669"/>
    <property type="project" value="InterPro"/>
</dbReference>
<gene>
    <name evidence="12" type="ORF">STCU_00083</name>
    <name evidence="11" type="ORF">STCU_02570</name>
</gene>
<evidence type="ECO:0000313" key="11">
    <source>
        <dbReference type="EMBL" id="EPY32937.1"/>
    </source>
</evidence>
<keyword evidence="4 9" id="KW-0812">Transmembrane</keyword>
<dbReference type="OrthoDB" id="540503at2759"/>
<sequence length="300" mass="33386">MKVTVVSGKDGARREEIELSAQPTLAELRSAYRPKVDVNRKTFKIATGGNDEKGRPKLATLDTKRSLADQGVKNGAELVYKDLGPQIGYRTVFVLEYAGPIAFILLYAARPSFLYGSAATAGYCYAQKLFITLFTAHFMKRELETFFVHKFSRPTMPFQNIFKNCTYYWTFAAFIGYVLCHPDYTAPSALATNIGAVVMVISEILNFAVHMQLSSMRKGDGDEARNTPAGPLFALVSCPNYLFEVLSWVGFSVGTSMFSAWFFTCMGLLQMTIWAQKKHAGYCKADAANKKKKAIIPFVI</sequence>
<evidence type="ECO:0000313" key="12">
    <source>
        <dbReference type="EMBL" id="EPY37214.1"/>
    </source>
</evidence>
<keyword evidence="7" id="KW-0443">Lipid metabolism</keyword>
<evidence type="ECO:0000256" key="3">
    <source>
        <dbReference type="ARBA" id="ARBA00022516"/>
    </source>
</evidence>
<evidence type="ECO:0000313" key="13">
    <source>
        <dbReference type="Proteomes" id="UP000015354"/>
    </source>
</evidence>
<proteinExistence type="inferred from homology"/>
<keyword evidence="13" id="KW-1185">Reference proteome</keyword>
<comment type="similarity">
    <text evidence="2">Belongs to the steroid 5-alpha reductase family.</text>
</comment>
<evidence type="ECO:0000256" key="8">
    <source>
        <dbReference type="ARBA" id="ARBA00023136"/>
    </source>
</evidence>
<feature type="transmembrane region" description="Helical" evidence="9">
    <location>
        <begin position="114"/>
        <end position="139"/>
    </location>
</feature>
<keyword evidence="3" id="KW-0444">Lipid biosynthesis</keyword>
<evidence type="ECO:0000256" key="4">
    <source>
        <dbReference type="ARBA" id="ARBA00022692"/>
    </source>
</evidence>
<evidence type="ECO:0000256" key="1">
    <source>
        <dbReference type="ARBA" id="ARBA00004141"/>
    </source>
</evidence>
<feature type="domain" description="3-oxo-5-alpha-steroid 4-dehydrogenase C-terminal" evidence="10">
    <location>
        <begin position="155"/>
        <end position="299"/>
    </location>
</feature>
<dbReference type="EMBL" id="ATMH01000083">
    <property type="protein sequence ID" value="EPY37214.1"/>
    <property type="molecule type" value="Genomic_DNA"/>
</dbReference>
<dbReference type="GO" id="GO:0042761">
    <property type="term" value="P:very long-chain fatty acid biosynthetic process"/>
    <property type="evidence" value="ECO:0007669"/>
    <property type="project" value="TreeGrafter"/>
</dbReference>
<feature type="transmembrane region" description="Helical" evidence="9">
    <location>
        <begin position="160"/>
        <end position="179"/>
    </location>
</feature>
<dbReference type="PANTHER" id="PTHR10556">
    <property type="entry name" value="3-OXO-5-ALPHA-STEROID 4-DEHYDROGENASE"/>
    <property type="match status" value="1"/>
</dbReference>
<keyword evidence="6" id="KW-0560">Oxidoreductase</keyword>
<evidence type="ECO:0000256" key="2">
    <source>
        <dbReference type="ARBA" id="ARBA00007742"/>
    </source>
</evidence>
<evidence type="ECO:0000256" key="5">
    <source>
        <dbReference type="ARBA" id="ARBA00022989"/>
    </source>
</evidence>
<feature type="transmembrane region" description="Helical" evidence="9">
    <location>
        <begin position="87"/>
        <end position="108"/>
    </location>
</feature>
<keyword evidence="8 9" id="KW-0472">Membrane</keyword>
<feature type="transmembrane region" description="Helical" evidence="9">
    <location>
        <begin position="257"/>
        <end position="275"/>
    </location>
</feature>
<evidence type="ECO:0000256" key="6">
    <source>
        <dbReference type="ARBA" id="ARBA00023002"/>
    </source>
</evidence>
<evidence type="ECO:0000259" key="10">
    <source>
        <dbReference type="Pfam" id="PF02544"/>
    </source>
</evidence>
<reference evidence="12 13" key="1">
    <citation type="journal article" date="2013" name="PLoS ONE">
        <title>Predicting the Proteins of Angomonas deanei, Strigomonas culicis and Their Respective Endosymbionts Reveals New Aspects of the Trypanosomatidae Family.</title>
        <authorList>
            <person name="Motta M.C."/>
            <person name="Martins A.C."/>
            <person name="de Souza S.S."/>
            <person name="Catta-Preta C.M."/>
            <person name="Silva R."/>
            <person name="Klein C.C."/>
            <person name="de Almeida L.G."/>
            <person name="de Lima Cunha O."/>
            <person name="Ciapina L.P."/>
            <person name="Brocchi M."/>
            <person name="Colabardini A.C."/>
            <person name="de Araujo Lima B."/>
            <person name="Machado C.R."/>
            <person name="de Almeida Soares C.M."/>
            <person name="Probst C.M."/>
            <person name="de Menezes C.B."/>
            <person name="Thompson C.E."/>
            <person name="Bartholomeu D.C."/>
            <person name="Gradia D.F."/>
            <person name="Pavoni D.P."/>
            <person name="Grisard E.C."/>
            <person name="Fantinatti-Garboggini F."/>
            <person name="Marchini F.K."/>
            <person name="Rodrigues-Luiz G.F."/>
            <person name="Wagner G."/>
            <person name="Goldman G.H."/>
            <person name="Fietto J.L."/>
            <person name="Elias M.C."/>
            <person name="Goldman M.H."/>
            <person name="Sagot M.F."/>
            <person name="Pereira M."/>
            <person name="Stoco P.H."/>
            <person name="de Mendonca-Neto R.P."/>
            <person name="Teixeira S.M."/>
            <person name="Maciel T.E."/>
            <person name="de Oliveira Mendes T.A."/>
            <person name="Urmenyi T.P."/>
            <person name="de Souza W."/>
            <person name="Schenkman S."/>
            <person name="de Vasconcelos A.T."/>
        </authorList>
    </citation>
    <scope>NUCLEOTIDE SEQUENCE [LARGE SCALE GENOMIC DNA]</scope>
</reference>
<dbReference type="PROSITE" id="PS50244">
    <property type="entry name" value="S5A_REDUCTASE"/>
    <property type="match status" value="1"/>
</dbReference>